<dbReference type="Proteomes" id="UP000572984">
    <property type="component" value="Unassembled WGS sequence"/>
</dbReference>
<comment type="caution">
    <text evidence="3">The sequence shown here is derived from an EMBL/GenBank/DDBJ whole genome shotgun (WGS) entry which is preliminary data.</text>
</comment>
<feature type="region of interest" description="Disordered" evidence="1">
    <location>
        <begin position="27"/>
        <end position="49"/>
    </location>
</feature>
<dbReference type="EMBL" id="JACDXJ010000001">
    <property type="protein sequence ID" value="MBA1157195.1"/>
    <property type="molecule type" value="Genomic_DNA"/>
</dbReference>
<dbReference type="RefSeq" id="WP_009491032.1">
    <property type="nucleotide sequence ID" value="NZ_JACDXJ010000001.1"/>
</dbReference>
<feature type="signal peptide" evidence="2">
    <location>
        <begin position="1"/>
        <end position="26"/>
    </location>
</feature>
<sequence length="49" mass="5141">MLTRLTRGLVAVGLTLTIAACATAPAADLTPPPVKQMDAKTQLESGRKY</sequence>
<reference evidence="3 4" key="1">
    <citation type="submission" date="2020-07" db="EMBL/GenBank/DDBJ databases">
        <title>Draft genome and description of Microvirga mediterraneensis Marseille-Q2068 sp. nov.</title>
        <authorList>
            <person name="Boxberger M."/>
        </authorList>
    </citation>
    <scope>NUCLEOTIDE SEQUENCE [LARGE SCALE GENOMIC DNA]</scope>
    <source>
        <strain evidence="3 4">Marseille-Q2068</strain>
    </source>
</reference>
<keyword evidence="2" id="KW-0732">Signal</keyword>
<dbReference type="PROSITE" id="PS51257">
    <property type="entry name" value="PROKAR_LIPOPROTEIN"/>
    <property type="match status" value="1"/>
</dbReference>
<evidence type="ECO:0000256" key="1">
    <source>
        <dbReference type="SAM" id="MobiDB-lite"/>
    </source>
</evidence>
<evidence type="ECO:0000313" key="4">
    <source>
        <dbReference type="Proteomes" id="UP000572984"/>
    </source>
</evidence>
<feature type="chain" id="PRO_5032444092" evidence="2">
    <location>
        <begin position="27"/>
        <end position="49"/>
    </location>
</feature>
<evidence type="ECO:0000256" key="2">
    <source>
        <dbReference type="SAM" id="SignalP"/>
    </source>
</evidence>
<gene>
    <name evidence="3" type="ORF">H0S73_13765</name>
</gene>
<dbReference type="AlphaFoldDB" id="A0A838BQA3"/>
<protein>
    <submittedName>
        <fullName evidence="3">Uncharacterized protein</fullName>
    </submittedName>
</protein>
<accession>A0A838BQA3</accession>
<proteinExistence type="predicted"/>
<organism evidence="3 4">
    <name type="scientific">Microvirga mediterraneensis</name>
    <dbReference type="NCBI Taxonomy" id="2754695"/>
    <lineage>
        <taxon>Bacteria</taxon>
        <taxon>Pseudomonadati</taxon>
        <taxon>Pseudomonadota</taxon>
        <taxon>Alphaproteobacteria</taxon>
        <taxon>Hyphomicrobiales</taxon>
        <taxon>Methylobacteriaceae</taxon>
        <taxon>Microvirga</taxon>
    </lineage>
</organism>
<evidence type="ECO:0000313" key="3">
    <source>
        <dbReference type="EMBL" id="MBA1157195.1"/>
    </source>
</evidence>
<name>A0A838BQA3_9HYPH</name>
<keyword evidence="4" id="KW-1185">Reference proteome</keyword>